<dbReference type="AlphaFoldDB" id="A0A1I7A712"/>
<keyword evidence="3" id="KW-1185">Reference proteome</keyword>
<keyword evidence="1" id="KW-0472">Membrane</keyword>
<dbReference type="RefSeq" id="WP_139235856.1">
    <property type="nucleotide sequence ID" value="NZ_FPBF01000002.1"/>
</dbReference>
<feature type="transmembrane region" description="Helical" evidence="1">
    <location>
        <begin position="241"/>
        <end position="265"/>
    </location>
</feature>
<proteinExistence type="predicted"/>
<reference evidence="3" key="1">
    <citation type="submission" date="2016-10" db="EMBL/GenBank/DDBJ databases">
        <authorList>
            <person name="Varghese N."/>
            <person name="Submissions S."/>
        </authorList>
    </citation>
    <scope>NUCLEOTIDE SEQUENCE [LARGE SCALE GENOMIC DNA]</scope>
    <source>
        <strain evidence="3">DSM 23445</strain>
    </source>
</reference>
<keyword evidence="1" id="KW-0812">Transmembrane</keyword>
<organism evidence="2 3">
    <name type="scientific">Algoriphagus locisalis</name>
    <dbReference type="NCBI Taxonomy" id="305507"/>
    <lineage>
        <taxon>Bacteria</taxon>
        <taxon>Pseudomonadati</taxon>
        <taxon>Bacteroidota</taxon>
        <taxon>Cytophagia</taxon>
        <taxon>Cytophagales</taxon>
        <taxon>Cyclobacteriaceae</taxon>
        <taxon>Algoriphagus</taxon>
    </lineage>
</organism>
<feature type="transmembrane region" description="Helical" evidence="1">
    <location>
        <begin position="80"/>
        <end position="98"/>
    </location>
</feature>
<feature type="transmembrane region" description="Helical" evidence="1">
    <location>
        <begin position="376"/>
        <end position="394"/>
    </location>
</feature>
<keyword evidence="1" id="KW-1133">Transmembrane helix</keyword>
<protein>
    <submittedName>
        <fullName evidence="2">Uncharacterized protein</fullName>
    </submittedName>
</protein>
<dbReference type="STRING" id="305507.SAMN04489724_1720"/>
<evidence type="ECO:0000313" key="2">
    <source>
        <dbReference type="EMBL" id="SFT70725.1"/>
    </source>
</evidence>
<feature type="transmembrane region" description="Helical" evidence="1">
    <location>
        <begin position="345"/>
        <end position="370"/>
    </location>
</feature>
<dbReference type="OrthoDB" id="2827525at2"/>
<name>A0A1I7A712_9BACT</name>
<feature type="transmembrane region" description="Helical" evidence="1">
    <location>
        <begin position="138"/>
        <end position="157"/>
    </location>
</feature>
<feature type="transmembrane region" description="Helical" evidence="1">
    <location>
        <begin position="281"/>
        <end position="302"/>
    </location>
</feature>
<sequence length="408" mass="46276">MKNELDLRRGAQIALFNLLIVGVIGSLLRFHFLQPIPGFNYLFVLHGHSHLAFLGWVFMGLFSLLVYTYLPANRYKSGKYVRLFFVLQFANLGMLVAFPLTGYALWSIIFTAIHALSAMYFSWVFIREVKPDLPDAHRASFLFVKCALILMLISNLAPFALGPVSSIYGKSDLYHSLIYFYLHFQYNGWFIFATMGLLLWHLERNGVKTQTTLVKYGFYLKLVAVFPAYVLSTLWMEPESIWYFLASVAAIIQLVGLGCFLVFILRHLDSLVTSDLVWQKLLFWCGTLAVIVQHILLCLSSIPNVGDLAFSRPIVIAYLHLVLIGFISSWLFFHFLKLGLIRLTALSKAGFGIFLSAFVATELILVLQSLLPQSHLMLFLLALIQVAGICFISFQSEKMTSHEKALAQ</sequence>
<dbReference type="Proteomes" id="UP000199673">
    <property type="component" value="Unassembled WGS sequence"/>
</dbReference>
<feature type="transmembrane region" description="Helical" evidence="1">
    <location>
        <begin position="50"/>
        <end position="68"/>
    </location>
</feature>
<dbReference type="EMBL" id="FPBF01000002">
    <property type="protein sequence ID" value="SFT70725.1"/>
    <property type="molecule type" value="Genomic_DNA"/>
</dbReference>
<accession>A0A1I7A712</accession>
<feature type="transmembrane region" description="Helical" evidence="1">
    <location>
        <begin position="177"/>
        <end position="201"/>
    </location>
</feature>
<feature type="transmembrane region" description="Helical" evidence="1">
    <location>
        <begin position="12"/>
        <end position="30"/>
    </location>
</feature>
<feature type="transmembrane region" description="Helical" evidence="1">
    <location>
        <begin position="314"/>
        <end position="333"/>
    </location>
</feature>
<feature type="transmembrane region" description="Helical" evidence="1">
    <location>
        <begin position="213"/>
        <end position="235"/>
    </location>
</feature>
<feature type="transmembrane region" description="Helical" evidence="1">
    <location>
        <begin position="104"/>
        <end position="126"/>
    </location>
</feature>
<evidence type="ECO:0000313" key="3">
    <source>
        <dbReference type="Proteomes" id="UP000199673"/>
    </source>
</evidence>
<gene>
    <name evidence="2" type="ORF">SAMN04489724_1720</name>
</gene>
<evidence type="ECO:0000256" key="1">
    <source>
        <dbReference type="SAM" id="Phobius"/>
    </source>
</evidence>